<gene>
    <name evidence="1" type="ORF">F444_00115</name>
</gene>
<dbReference type="EMBL" id="ANJA01000036">
    <property type="protein sequence ID" value="ETO86340.1"/>
    <property type="molecule type" value="Genomic_DNA"/>
</dbReference>
<accession>A0A081B5C9</accession>
<dbReference type="OrthoDB" id="72231at2759"/>
<evidence type="ECO:0000313" key="1">
    <source>
        <dbReference type="EMBL" id="ETO86340.1"/>
    </source>
</evidence>
<proteinExistence type="predicted"/>
<comment type="caution">
    <text evidence="1">The sequence shown here is derived from an EMBL/GenBank/DDBJ whole genome shotgun (WGS) entry which is preliminary data.</text>
</comment>
<evidence type="ECO:0000313" key="2">
    <source>
        <dbReference type="Proteomes" id="UP000028582"/>
    </source>
</evidence>
<sequence>MPTSGTLTIKVHNIEATFGEEEFVGKKLAVRFAVGKAEYTTKFKKHDVRIDEHATLRVHEAAADAKLTIELLQEKVKKPVVSTQKTLAEFQNNPVNRKMTFTFGAKGAPSTALLSYSADWQSSETTLATFQTHRPWFMRASYYYDTTKNVYNYTTSFRVVAPFARFGENTANTVVEKVSGKSLHQIDEAWVGPGLNALDDKVDATISSVAETLYSGQQYALKKKDAAVGVASNVVKKTGETVSGAVGATVNTATNVKDYTTGKVVSATSSVYGTVASVADYTKTQVVHASSSTYGTVKGVTFTALSYVPVIGPKIAV</sequence>
<reference evidence="1 2" key="1">
    <citation type="submission" date="2013-11" db="EMBL/GenBank/DDBJ databases">
        <title>The Genome Sequence of Phytophthora parasitica P1976.</title>
        <authorList>
            <consortium name="The Broad Institute Genomics Platform"/>
            <person name="Russ C."/>
            <person name="Tyler B."/>
            <person name="Panabieres F."/>
            <person name="Shan W."/>
            <person name="Tripathy S."/>
            <person name="Grunwald N."/>
            <person name="Machado M."/>
            <person name="Johnson C.S."/>
            <person name="Walker B."/>
            <person name="Young S."/>
            <person name="Zeng Q."/>
            <person name="Gargeya S."/>
            <person name="Fitzgerald M."/>
            <person name="Haas B."/>
            <person name="Abouelleil A."/>
            <person name="Allen A.W."/>
            <person name="Alvarado L."/>
            <person name="Arachchi H.M."/>
            <person name="Berlin A.M."/>
            <person name="Chapman S.B."/>
            <person name="Gainer-Dewar J."/>
            <person name="Goldberg J."/>
            <person name="Griggs A."/>
            <person name="Gujja S."/>
            <person name="Hansen M."/>
            <person name="Howarth C."/>
            <person name="Imamovic A."/>
            <person name="Ireland A."/>
            <person name="Larimer J."/>
            <person name="McCowan C."/>
            <person name="Murphy C."/>
            <person name="Pearson M."/>
            <person name="Poon T.W."/>
            <person name="Priest M."/>
            <person name="Roberts A."/>
            <person name="Saif S."/>
            <person name="Shea T."/>
            <person name="Sisk P."/>
            <person name="Sykes S."/>
            <person name="Wortman J."/>
            <person name="Nusbaum C."/>
            <person name="Birren B."/>
        </authorList>
    </citation>
    <scope>NUCLEOTIDE SEQUENCE [LARGE SCALE GENOMIC DNA]</scope>
    <source>
        <strain evidence="1 2">P1976</strain>
    </source>
</reference>
<organism evidence="1 2">
    <name type="scientific">Phytophthora nicotianae P1976</name>
    <dbReference type="NCBI Taxonomy" id="1317066"/>
    <lineage>
        <taxon>Eukaryota</taxon>
        <taxon>Sar</taxon>
        <taxon>Stramenopiles</taxon>
        <taxon>Oomycota</taxon>
        <taxon>Peronosporomycetes</taxon>
        <taxon>Peronosporales</taxon>
        <taxon>Peronosporaceae</taxon>
        <taxon>Phytophthora</taxon>
    </lineage>
</organism>
<name>A0A081B5C9_PHYNI</name>
<protein>
    <submittedName>
        <fullName evidence="1">Uncharacterized protein</fullName>
    </submittedName>
</protein>
<dbReference type="Proteomes" id="UP000028582">
    <property type="component" value="Unassembled WGS sequence"/>
</dbReference>
<dbReference type="AlphaFoldDB" id="A0A081B5C9"/>